<feature type="non-terminal residue" evidence="1">
    <location>
        <position position="1"/>
    </location>
</feature>
<dbReference type="AlphaFoldDB" id="A0AAW9KKY5"/>
<keyword evidence="1" id="KW-0378">Hydrolase</keyword>
<dbReference type="SUPFAM" id="SSF50494">
    <property type="entry name" value="Trypsin-like serine proteases"/>
    <property type="match status" value="1"/>
</dbReference>
<dbReference type="Pfam" id="PF13365">
    <property type="entry name" value="Trypsin_2"/>
    <property type="match status" value="1"/>
</dbReference>
<evidence type="ECO:0000313" key="1">
    <source>
        <dbReference type="EMBL" id="MDZ7543902.1"/>
    </source>
</evidence>
<reference evidence="1" key="1">
    <citation type="submission" date="2019-11" db="EMBL/GenBank/DDBJ databases">
        <title>Characterization of Clostridium perfringens isolates from swine manure treated agricultural soils.</title>
        <authorList>
            <person name="Wushke S.T."/>
        </authorList>
    </citation>
    <scope>NUCLEOTIDE SEQUENCE</scope>
    <source>
        <strain evidence="1">X62</strain>
    </source>
</reference>
<organism evidence="1 2">
    <name type="scientific">Clostridium perfringens</name>
    <dbReference type="NCBI Taxonomy" id="1502"/>
    <lineage>
        <taxon>Bacteria</taxon>
        <taxon>Bacillati</taxon>
        <taxon>Bacillota</taxon>
        <taxon>Clostridia</taxon>
        <taxon>Eubacteriales</taxon>
        <taxon>Clostridiaceae</taxon>
        <taxon>Clostridium</taxon>
    </lineage>
</organism>
<dbReference type="InterPro" id="IPR009003">
    <property type="entry name" value="Peptidase_S1_PA"/>
</dbReference>
<gene>
    <name evidence="1" type="ORF">GNF83_22610</name>
</gene>
<comment type="caution">
    <text evidence="1">The sequence shown here is derived from an EMBL/GenBank/DDBJ whole genome shotgun (WGS) entry which is preliminary data.</text>
</comment>
<dbReference type="Proteomes" id="UP001288944">
    <property type="component" value="Unassembled WGS sequence"/>
</dbReference>
<proteinExistence type="predicted"/>
<keyword evidence="1" id="KW-0645">Protease</keyword>
<dbReference type="GO" id="GO:0006508">
    <property type="term" value="P:proteolysis"/>
    <property type="evidence" value="ECO:0007669"/>
    <property type="project" value="UniProtKB-KW"/>
</dbReference>
<dbReference type="Gene3D" id="2.40.10.120">
    <property type="match status" value="1"/>
</dbReference>
<accession>A0AAW9KKY5</accession>
<dbReference type="GO" id="GO:0008233">
    <property type="term" value="F:peptidase activity"/>
    <property type="evidence" value="ECO:0007669"/>
    <property type="project" value="UniProtKB-KW"/>
</dbReference>
<sequence length="128" mass="14033">SKVKDLSQIYVKLSSIDSEPISAEFIVGNEELDMAIIQVNYSNELVPIKFASKSEKFEGQKIALISNSVGDDYIDNIIPGIITSTNRNLKIKNNTYELLELNTPITPINTGGIISNLNGELIGIASYK</sequence>
<protein>
    <submittedName>
        <fullName evidence="1">Serine protease</fullName>
    </submittedName>
</protein>
<dbReference type="EMBL" id="WNUR01001778">
    <property type="protein sequence ID" value="MDZ7543902.1"/>
    <property type="molecule type" value="Genomic_DNA"/>
</dbReference>
<name>A0AAW9KKY5_CLOPF</name>
<feature type="non-terminal residue" evidence="1">
    <location>
        <position position="128"/>
    </location>
</feature>
<evidence type="ECO:0000313" key="2">
    <source>
        <dbReference type="Proteomes" id="UP001288944"/>
    </source>
</evidence>